<gene>
    <name evidence="1" type="ORF">BV22DRAFT_1054497</name>
</gene>
<organism evidence="1 2">
    <name type="scientific">Leucogyrophana mollusca</name>
    <dbReference type="NCBI Taxonomy" id="85980"/>
    <lineage>
        <taxon>Eukaryota</taxon>
        <taxon>Fungi</taxon>
        <taxon>Dikarya</taxon>
        <taxon>Basidiomycota</taxon>
        <taxon>Agaricomycotina</taxon>
        <taxon>Agaricomycetes</taxon>
        <taxon>Agaricomycetidae</taxon>
        <taxon>Boletales</taxon>
        <taxon>Boletales incertae sedis</taxon>
        <taxon>Leucogyrophana</taxon>
    </lineage>
</organism>
<sequence>MQPPPPPGLNYVSRINPALVDIMIGHTFTTLLIPLLIALFYFSTCHSRRQPIFILNVFALCLAFVVGVMGDSRAINTMLSPSHPYPVGYDILMGALGAVQSILVDTILLVRLLSVYPRPHVGWPRFITMMFLPVTLKIARVINLFLFIAALSHAAKGPDASASFAALWLTAPYLKIEWFAQLLDNSYASIVFMWTLHTRNKNRRESVTVTTSKLSFGQRLKTLFWIALSNFVIPALFSLAQIIVVYRAVNPVVINQICLANTSVAVIGVVFATVWAGSAKQRLDNLSARIPDVESSISKPGHLQFAARADTVTIDSVADTTHRHAPVSYAEESVFEMYAKTRSGQFETSSKSSVERHSTDV</sequence>
<accession>A0ACB8C0P3</accession>
<dbReference type="EMBL" id="MU266330">
    <property type="protein sequence ID" value="KAH7930721.1"/>
    <property type="molecule type" value="Genomic_DNA"/>
</dbReference>
<proteinExistence type="predicted"/>
<comment type="caution">
    <text evidence="1">The sequence shown here is derived from an EMBL/GenBank/DDBJ whole genome shotgun (WGS) entry which is preliminary data.</text>
</comment>
<evidence type="ECO:0000313" key="2">
    <source>
        <dbReference type="Proteomes" id="UP000790709"/>
    </source>
</evidence>
<keyword evidence="2" id="KW-1185">Reference proteome</keyword>
<protein>
    <submittedName>
        <fullName evidence="1">Uncharacterized protein</fullName>
    </submittedName>
</protein>
<name>A0ACB8C0P3_9AGAM</name>
<evidence type="ECO:0000313" key="1">
    <source>
        <dbReference type="EMBL" id="KAH7930721.1"/>
    </source>
</evidence>
<reference evidence="1" key="1">
    <citation type="journal article" date="2021" name="New Phytol.">
        <title>Evolutionary innovations through gain and loss of genes in the ectomycorrhizal Boletales.</title>
        <authorList>
            <person name="Wu G."/>
            <person name="Miyauchi S."/>
            <person name="Morin E."/>
            <person name="Kuo A."/>
            <person name="Drula E."/>
            <person name="Varga T."/>
            <person name="Kohler A."/>
            <person name="Feng B."/>
            <person name="Cao Y."/>
            <person name="Lipzen A."/>
            <person name="Daum C."/>
            <person name="Hundley H."/>
            <person name="Pangilinan J."/>
            <person name="Johnson J."/>
            <person name="Barry K."/>
            <person name="LaButti K."/>
            <person name="Ng V."/>
            <person name="Ahrendt S."/>
            <person name="Min B."/>
            <person name="Choi I.G."/>
            <person name="Park H."/>
            <person name="Plett J.M."/>
            <person name="Magnuson J."/>
            <person name="Spatafora J.W."/>
            <person name="Nagy L.G."/>
            <person name="Henrissat B."/>
            <person name="Grigoriev I.V."/>
            <person name="Yang Z.L."/>
            <person name="Xu J."/>
            <person name="Martin F.M."/>
        </authorList>
    </citation>
    <scope>NUCLEOTIDE SEQUENCE</scope>
    <source>
        <strain evidence="1">KUC20120723A-06</strain>
    </source>
</reference>
<dbReference type="Proteomes" id="UP000790709">
    <property type="component" value="Unassembled WGS sequence"/>
</dbReference>